<sequence>MEPAFDLPCDGDGLCMACKTKTPEQEATLAAVAEMAMSDCSLPYSALPFDSLAPARCEDLVAYPRDRGRPVALTETEKAKKEAGADEWCRCEGRGNEEEEHG</sequence>
<reference evidence="1 2" key="1">
    <citation type="journal article" date="2020" name="Nat. Food">
        <title>A phased Vanilla planifolia genome enables genetic improvement of flavour and production.</title>
        <authorList>
            <person name="Hasing T."/>
            <person name="Tang H."/>
            <person name="Brym M."/>
            <person name="Khazi F."/>
            <person name="Huang T."/>
            <person name="Chambers A.H."/>
        </authorList>
    </citation>
    <scope>NUCLEOTIDE SEQUENCE [LARGE SCALE GENOMIC DNA]</scope>
    <source>
        <tissue evidence="1">Leaf</tissue>
    </source>
</reference>
<name>A0A835S6Y5_VANPL</name>
<proteinExistence type="predicted"/>
<dbReference type="AlphaFoldDB" id="A0A835S6Y5"/>
<dbReference type="Proteomes" id="UP000639772">
    <property type="component" value="Chromosome 1"/>
</dbReference>
<dbReference type="EMBL" id="JADCNM010000001">
    <property type="protein sequence ID" value="KAG0502709.1"/>
    <property type="molecule type" value="Genomic_DNA"/>
</dbReference>
<comment type="caution">
    <text evidence="1">The sequence shown here is derived from an EMBL/GenBank/DDBJ whole genome shotgun (WGS) entry which is preliminary data.</text>
</comment>
<dbReference type="OrthoDB" id="2270193at2759"/>
<organism evidence="1 2">
    <name type="scientific">Vanilla planifolia</name>
    <name type="common">Vanilla</name>
    <dbReference type="NCBI Taxonomy" id="51239"/>
    <lineage>
        <taxon>Eukaryota</taxon>
        <taxon>Viridiplantae</taxon>
        <taxon>Streptophyta</taxon>
        <taxon>Embryophyta</taxon>
        <taxon>Tracheophyta</taxon>
        <taxon>Spermatophyta</taxon>
        <taxon>Magnoliopsida</taxon>
        <taxon>Liliopsida</taxon>
        <taxon>Asparagales</taxon>
        <taxon>Orchidaceae</taxon>
        <taxon>Vanilloideae</taxon>
        <taxon>Vanilleae</taxon>
        <taxon>Vanilla</taxon>
    </lineage>
</organism>
<protein>
    <submittedName>
        <fullName evidence="1">Uncharacterized protein</fullName>
    </submittedName>
</protein>
<accession>A0A835S6Y5</accession>
<evidence type="ECO:0000313" key="2">
    <source>
        <dbReference type="Proteomes" id="UP000639772"/>
    </source>
</evidence>
<evidence type="ECO:0000313" key="1">
    <source>
        <dbReference type="EMBL" id="KAG0502709.1"/>
    </source>
</evidence>
<gene>
    <name evidence="1" type="ORF">HPP92_002781</name>
</gene>